<dbReference type="PANTHER" id="PTHR10997">
    <property type="entry name" value="IMPORTIN-7, 8, 11"/>
    <property type="match status" value="1"/>
</dbReference>
<dbReference type="GO" id="GO:0005829">
    <property type="term" value="C:cytosol"/>
    <property type="evidence" value="ECO:0007669"/>
    <property type="project" value="TreeGrafter"/>
</dbReference>
<dbReference type="EMBL" id="HBHK01014854">
    <property type="protein sequence ID" value="CAD9686963.1"/>
    <property type="molecule type" value="Transcribed_RNA"/>
</dbReference>
<name>A0A7S2S1S8_9STRA</name>
<dbReference type="InterPro" id="IPR011989">
    <property type="entry name" value="ARM-like"/>
</dbReference>
<dbReference type="AlphaFoldDB" id="A0A7S2S1S8"/>
<dbReference type="GO" id="GO:0005635">
    <property type="term" value="C:nuclear envelope"/>
    <property type="evidence" value="ECO:0007669"/>
    <property type="project" value="TreeGrafter"/>
</dbReference>
<gene>
    <name evidence="1" type="ORF">QSP1433_LOCUS9344</name>
</gene>
<evidence type="ECO:0000313" key="1">
    <source>
        <dbReference type="EMBL" id="CAD9686963.1"/>
    </source>
</evidence>
<proteinExistence type="predicted"/>
<accession>A0A7S2S1S8</accession>
<dbReference type="InterPro" id="IPR016024">
    <property type="entry name" value="ARM-type_fold"/>
</dbReference>
<organism evidence="1">
    <name type="scientific">Mucochytrium quahogii</name>
    <dbReference type="NCBI Taxonomy" id="96639"/>
    <lineage>
        <taxon>Eukaryota</taxon>
        <taxon>Sar</taxon>
        <taxon>Stramenopiles</taxon>
        <taxon>Bigyra</taxon>
        <taxon>Labyrinthulomycetes</taxon>
        <taxon>Thraustochytrida</taxon>
        <taxon>Thraustochytriidae</taxon>
        <taxon>Mucochytrium</taxon>
    </lineage>
</organism>
<sequence length="799" mass="87668">MDVVSALESALSAAGDVRGKGEAALSAFSAADHGAFVRILASVATGNGEMSVRKLAAVLLRRSVKNEDDSDVLEAMLRGCAHVDDGQLQGMFGQVLATVVMRGNDIDSKVDRLLCFAQEAYSMNRLNAVCICIKCLKVASLNARELVVVNGLVSRITPLLLLGLKSEMLANRSAFCMRKFLEAVFYLSPETVVPPSWWDGLSDAVWSIKDARVKSEIIGALRVYYRLKGGMLFEIAVKTLRGSVDEAAVLTGYDSDDGSPKGTKPLQANSIECIRESFPGNADIIFELMNLCVQACVFYSDLGDLFVEDPNEFVALHEDDSAPNFPRQSGPGFIDFLVDTCPLGQVIDAMIRIKQTLRSEQDVESGLWLAGNLWISIAQDEDRYQRFLSTWIIELVGCSLVAPLKARVLWSIWACWSDLLAVPEVCHVVVTCLKDESQVVALYACRAFGRIISDARMGKSELFGLVPTLHGIMKNASLETVHIAVEAICALFGSIEASGLDFRESGFPSIDLVRTAVVLWGKGADNDPLVCESLLNMLYRLTSLGCDSSWVLEATSSQVGISLISSLFQLPQLSRSIRPYVEQILQNIVQSLQSNAHDPLLWKCFAACVVFVGSCDFLVIGPHLSSAITWANAAGEDDREAVDYITKMICTLLQHARHNSAAECVKNVGSLDGFSHLVSTRDDGNLFHEISMCSLFLGQTEWLRLDNQTATRLVSLLDEHMSKIVAGCVMLLLKGYPALRNDQRVQLIKGCFQAQGLDEIWDFGVDDDPTDEVDMFKSSQEKEQYEGIALQLADTLRIY</sequence>
<dbReference type="SUPFAM" id="SSF48371">
    <property type="entry name" value="ARM repeat"/>
    <property type="match status" value="1"/>
</dbReference>
<dbReference type="GO" id="GO:0006606">
    <property type="term" value="P:protein import into nucleus"/>
    <property type="evidence" value="ECO:0007669"/>
    <property type="project" value="TreeGrafter"/>
</dbReference>
<reference evidence="1" key="1">
    <citation type="submission" date="2021-01" db="EMBL/GenBank/DDBJ databases">
        <authorList>
            <person name="Corre E."/>
            <person name="Pelletier E."/>
            <person name="Niang G."/>
            <person name="Scheremetjew M."/>
            <person name="Finn R."/>
            <person name="Kale V."/>
            <person name="Holt S."/>
            <person name="Cochrane G."/>
            <person name="Meng A."/>
            <person name="Brown T."/>
            <person name="Cohen L."/>
        </authorList>
    </citation>
    <scope>NUCLEOTIDE SEQUENCE</scope>
    <source>
        <strain evidence="1">NY070348D</strain>
    </source>
</reference>
<dbReference type="Gene3D" id="1.25.10.10">
    <property type="entry name" value="Leucine-rich Repeat Variant"/>
    <property type="match status" value="2"/>
</dbReference>
<protein>
    <submittedName>
        <fullName evidence="1">Uncharacterized protein</fullName>
    </submittedName>
</protein>